<reference evidence="5 6" key="1">
    <citation type="submission" date="2018-08" db="EMBL/GenBank/DDBJ databases">
        <title>Whole Genome Sequences of Two Pseudoalteromonas piscicida Strains, DE1-A and DE2-A, which Exhibit Strong Antibacterial Activity against Vibrio vulnificus.</title>
        <authorList>
            <person name="Richards G.P."/>
            <person name="Needleman D.S."/>
            <person name="Watson M.A."/>
            <person name="Polson S.W."/>
        </authorList>
    </citation>
    <scope>NUCLEOTIDE SEQUENCE [LARGE SCALE GENOMIC DNA]</scope>
    <source>
        <strain evidence="5 6">DE2-A</strain>
    </source>
</reference>
<evidence type="ECO:0000256" key="1">
    <source>
        <dbReference type="ARBA" id="ARBA00023015"/>
    </source>
</evidence>
<evidence type="ECO:0000256" key="3">
    <source>
        <dbReference type="ARBA" id="ARBA00023163"/>
    </source>
</evidence>
<dbReference type="Gene3D" id="3.30.450.80">
    <property type="entry name" value="Transcription factor LuxR-like, autoinducer-binding domain"/>
    <property type="match status" value="1"/>
</dbReference>
<dbReference type="SUPFAM" id="SSF75516">
    <property type="entry name" value="Pheromone-binding domain of LuxR-like quorum-sensing transcription factors"/>
    <property type="match status" value="1"/>
</dbReference>
<name>A0AAD0W579_PSEO7</name>
<feature type="domain" description="Transcription factor LuxR-like autoinducer-binding" evidence="4">
    <location>
        <begin position="17"/>
        <end position="170"/>
    </location>
</feature>
<dbReference type="Pfam" id="PF03472">
    <property type="entry name" value="Autoind_bind"/>
    <property type="match status" value="1"/>
</dbReference>
<evidence type="ECO:0000313" key="6">
    <source>
        <dbReference type="Proteomes" id="UP000258102"/>
    </source>
</evidence>
<sequence length="248" mass="28710">MRYQDLVDLLNASNQAEYTASFYRAISHIGFDSAIYGFLPSHEFVKHLNQMPIILATENAPLEYLKYYQENEIFKPETDIFVAKILAGHRDPINWWRDLHGFNPTELQVATLTHAKNEFSLNNGFVVPLMCDHRGYACVTLYSNLSDKDFNSLVQENEEQIGLFCSALNSKIFSDPNLVAELYDNYIKMSDTERQVMRYLVSGKPMKQIEDHIGITYRYAAKVIDKFRKKHGNVPKDKLLYSLGHYFS</sequence>
<dbReference type="GO" id="GO:0003677">
    <property type="term" value="F:DNA binding"/>
    <property type="evidence" value="ECO:0007669"/>
    <property type="project" value="UniProtKB-KW"/>
</dbReference>
<dbReference type="RefSeq" id="WP_088532925.1">
    <property type="nucleotide sequence ID" value="NZ_CP021647.1"/>
</dbReference>
<dbReference type="InterPro" id="IPR005143">
    <property type="entry name" value="TF_LuxR_autoind-bd_dom"/>
</dbReference>
<protein>
    <recommendedName>
        <fullName evidence="4">Transcription factor LuxR-like autoinducer-binding domain-containing protein</fullName>
    </recommendedName>
</protein>
<keyword evidence="2" id="KW-0238">DNA-binding</keyword>
<keyword evidence="3" id="KW-0804">Transcription</keyword>
<dbReference type="InterPro" id="IPR036693">
    <property type="entry name" value="TF_LuxR_autoind-bd_dom_sf"/>
</dbReference>
<evidence type="ECO:0000313" key="5">
    <source>
        <dbReference type="EMBL" id="AXR04039.1"/>
    </source>
</evidence>
<dbReference type="AlphaFoldDB" id="A0AAD0W579"/>
<gene>
    <name evidence="5" type="ORF">D0511_18930</name>
</gene>
<evidence type="ECO:0000259" key="4">
    <source>
        <dbReference type="Pfam" id="PF03472"/>
    </source>
</evidence>
<dbReference type="EMBL" id="CP031762">
    <property type="protein sequence ID" value="AXR04039.1"/>
    <property type="molecule type" value="Genomic_DNA"/>
</dbReference>
<evidence type="ECO:0000256" key="2">
    <source>
        <dbReference type="ARBA" id="ARBA00023125"/>
    </source>
</evidence>
<proteinExistence type="predicted"/>
<dbReference type="Proteomes" id="UP000258102">
    <property type="component" value="Chromosome 2"/>
</dbReference>
<dbReference type="KEGG" id="ppis:B1L02_22325"/>
<keyword evidence="1" id="KW-0805">Transcription regulation</keyword>
<organism evidence="5 6">
    <name type="scientific">Pseudoalteromonas piscicida</name>
    <dbReference type="NCBI Taxonomy" id="43662"/>
    <lineage>
        <taxon>Bacteria</taxon>
        <taxon>Pseudomonadati</taxon>
        <taxon>Pseudomonadota</taxon>
        <taxon>Gammaproteobacteria</taxon>
        <taxon>Alteromonadales</taxon>
        <taxon>Pseudoalteromonadaceae</taxon>
        <taxon>Pseudoalteromonas</taxon>
    </lineage>
</organism>
<accession>A0AAD0W579</accession>